<dbReference type="InterPro" id="IPR053931">
    <property type="entry name" value="RapZ_C"/>
</dbReference>
<feature type="region of interest" description="Disordered" evidence="1">
    <location>
        <begin position="132"/>
        <end position="156"/>
    </location>
</feature>
<feature type="compositionally biased region" description="Basic and acidic residues" evidence="1">
    <location>
        <begin position="215"/>
        <end position="224"/>
    </location>
</feature>
<keyword evidence="2" id="KW-0732">Signal</keyword>
<gene>
    <name evidence="4" type="ORF">DFP72DRAFT_900837</name>
</gene>
<dbReference type="PANTHER" id="PTHR30448:SF0">
    <property type="entry name" value="RNASE ADAPTER PROTEIN RAPZ"/>
    <property type="match status" value="1"/>
</dbReference>
<protein>
    <recommendedName>
        <fullName evidence="3">RapZ C-terminal domain-containing protein</fullName>
    </recommendedName>
</protein>
<evidence type="ECO:0000256" key="2">
    <source>
        <dbReference type="SAM" id="SignalP"/>
    </source>
</evidence>
<dbReference type="OrthoDB" id="10267139at2759"/>
<proteinExistence type="predicted"/>
<organism evidence="4 5">
    <name type="scientific">Ephemerocybe angulata</name>
    <dbReference type="NCBI Taxonomy" id="980116"/>
    <lineage>
        <taxon>Eukaryota</taxon>
        <taxon>Fungi</taxon>
        <taxon>Dikarya</taxon>
        <taxon>Basidiomycota</taxon>
        <taxon>Agaricomycotina</taxon>
        <taxon>Agaricomycetes</taxon>
        <taxon>Agaricomycetidae</taxon>
        <taxon>Agaricales</taxon>
        <taxon>Agaricineae</taxon>
        <taxon>Psathyrellaceae</taxon>
        <taxon>Ephemerocybe</taxon>
    </lineage>
</organism>
<evidence type="ECO:0000256" key="1">
    <source>
        <dbReference type="SAM" id="MobiDB-lite"/>
    </source>
</evidence>
<feature type="chain" id="PRO_5034335268" description="RapZ C-terminal domain-containing protein" evidence="2">
    <location>
        <begin position="20"/>
        <end position="224"/>
    </location>
</feature>
<dbReference type="AlphaFoldDB" id="A0A8H6M375"/>
<feature type="signal peptide" evidence="2">
    <location>
        <begin position="1"/>
        <end position="19"/>
    </location>
</feature>
<feature type="compositionally biased region" description="Acidic residues" evidence="1">
    <location>
        <begin position="137"/>
        <end position="152"/>
    </location>
</feature>
<name>A0A8H6M375_9AGAR</name>
<dbReference type="GO" id="GO:0005524">
    <property type="term" value="F:ATP binding"/>
    <property type="evidence" value="ECO:0007669"/>
    <property type="project" value="InterPro"/>
</dbReference>
<dbReference type="PANTHER" id="PTHR30448">
    <property type="entry name" value="RNASE ADAPTER PROTEIN RAPZ"/>
    <property type="match status" value="1"/>
</dbReference>
<evidence type="ECO:0000259" key="3">
    <source>
        <dbReference type="Pfam" id="PF22740"/>
    </source>
</evidence>
<feature type="region of interest" description="Disordered" evidence="1">
    <location>
        <begin position="194"/>
        <end position="224"/>
    </location>
</feature>
<comment type="caution">
    <text evidence="4">The sequence shown here is derived from an EMBL/GenBank/DDBJ whole genome shotgun (WGS) entry which is preliminary data.</text>
</comment>
<dbReference type="InterPro" id="IPR005337">
    <property type="entry name" value="RapZ-like"/>
</dbReference>
<dbReference type="Proteomes" id="UP000521943">
    <property type="component" value="Unassembled WGS sequence"/>
</dbReference>
<evidence type="ECO:0000313" key="4">
    <source>
        <dbReference type="EMBL" id="KAF6753903.1"/>
    </source>
</evidence>
<evidence type="ECO:0000313" key="5">
    <source>
        <dbReference type="Proteomes" id="UP000521943"/>
    </source>
</evidence>
<dbReference type="EMBL" id="JACGCI010000037">
    <property type="protein sequence ID" value="KAF6753903.1"/>
    <property type="molecule type" value="Genomic_DNA"/>
</dbReference>
<accession>A0A8H6M375</accession>
<feature type="compositionally biased region" description="Basic residues" evidence="1">
    <location>
        <begin position="201"/>
        <end position="212"/>
    </location>
</feature>
<feature type="domain" description="RapZ C-terminal" evidence="3">
    <location>
        <begin position="72"/>
        <end position="199"/>
    </location>
</feature>
<dbReference type="Pfam" id="PF22740">
    <property type="entry name" value="PapZ_C"/>
    <property type="match status" value="1"/>
</dbReference>
<reference evidence="4 5" key="1">
    <citation type="submission" date="2020-07" db="EMBL/GenBank/DDBJ databases">
        <title>Comparative genomics of pyrophilous fungi reveals a link between fire events and developmental genes.</title>
        <authorList>
            <consortium name="DOE Joint Genome Institute"/>
            <person name="Steindorff A.S."/>
            <person name="Carver A."/>
            <person name="Calhoun S."/>
            <person name="Stillman K."/>
            <person name="Liu H."/>
            <person name="Lipzen A."/>
            <person name="Pangilinan J."/>
            <person name="Labutti K."/>
            <person name="Bruns T.D."/>
            <person name="Grigoriev I.V."/>
        </authorList>
    </citation>
    <scope>NUCLEOTIDE SEQUENCE [LARGE SCALE GENOMIC DNA]</scope>
    <source>
        <strain evidence="4 5">CBS 144469</strain>
    </source>
</reference>
<sequence>MATTRMGAIVIQLRPTLLASLLFHFTSHSPPPMMERSTKHDIQGQDPNIKTLRIRSFGRRYGPLFPDSTPSSGSQHPTRTRALTFDVRSLPNPPKDIRMSYSGLSKPLQEWLFSKPEVVTRVDEICREVERSLSDIQEGDDDGDNVEGEDSEGDHGRVSLDVGICCQLGRNRSVAVVETLGRRKWPEGWRVEIGHRDVHQQRHKTHSKRKGLRGGADRGRSSEE</sequence>
<keyword evidence="5" id="KW-1185">Reference proteome</keyword>